<dbReference type="EMBL" id="LT841358">
    <property type="protein sequence ID" value="SMH70898.1"/>
    <property type="molecule type" value="Genomic_DNA"/>
</dbReference>
<evidence type="ECO:0000256" key="7">
    <source>
        <dbReference type="SAM" id="Phobius"/>
    </source>
</evidence>
<feature type="transmembrane region" description="Helical" evidence="7">
    <location>
        <begin position="94"/>
        <end position="117"/>
    </location>
</feature>
<evidence type="ECO:0000256" key="4">
    <source>
        <dbReference type="ARBA" id="ARBA00022801"/>
    </source>
</evidence>
<evidence type="ECO:0000256" key="1">
    <source>
        <dbReference type="ARBA" id="ARBA00004141"/>
    </source>
</evidence>
<feature type="transmembrane region" description="Helical" evidence="7">
    <location>
        <begin position="55"/>
        <end position="82"/>
    </location>
</feature>
<reference evidence="10" key="1">
    <citation type="submission" date="2017-03" db="EMBL/GenBank/DDBJ databases">
        <authorList>
            <person name="Herbold C."/>
        </authorList>
    </citation>
    <scope>NUCLEOTIDE SEQUENCE [LARGE SCALE GENOMIC DNA]</scope>
</reference>
<feature type="transmembrane region" description="Helical" evidence="7">
    <location>
        <begin position="123"/>
        <end position="140"/>
    </location>
</feature>
<dbReference type="AlphaFoldDB" id="A0A2H1FDQ5"/>
<keyword evidence="3 7" id="KW-0812">Transmembrane</keyword>
<dbReference type="PANTHER" id="PTHR43731:SF14">
    <property type="entry name" value="PRESENILIN-ASSOCIATED RHOMBOID-LIKE PROTEIN, MITOCHONDRIAL"/>
    <property type="match status" value="1"/>
</dbReference>
<evidence type="ECO:0000313" key="10">
    <source>
        <dbReference type="Proteomes" id="UP000230607"/>
    </source>
</evidence>
<dbReference type="GO" id="GO:0016020">
    <property type="term" value="C:membrane"/>
    <property type="evidence" value="ECO:0007669"/>
    <property type="project" value="UniProtKB-SubCell"/>
</dbReference>
<dbReference type="SUPFAM" id="SSF144091">
    <property type="entry name" value="Rhomboid-like"/>
    <property type="match status" value="1"/>
</dbReference>
<evidence type="ECO:0000313" key="9">
    <source>
        <dbReference type="EMBL" id="SMH70898.1"/>
    </source>
</evidence>
<name>A0A2H1FDQ5_9ARCH</name>
<comment type="similarity">
    <text evidence="2">Belongs to the peptidase S54 family.</text>
</comment>
<feature type="transmembrane region" description="Helical" evidence="7">
    <location>
        <begin position="12"/>
        <end position="35"/>
    </location>
</feature>
<keyword evidence="5 7" id="KW-1133">Transmembrane helix</keyword>
<evidence type="ECO:0000256" key="6">
    <source>
        <dbReference type="ARBA" id="ARBA00023136"/>
    </source>
</evidence>
<proteinExistence type="inferred from homology"/>
<dbReference type="InterPro" id="IPR050925">
    <property type="entry name" value="Rhomboid_protease_S54"/>
</dbReference>
<dbReference type="GO" id="GO:0004252">
    <property type="term" value="F:serine-type endopeptidase activity"/>
    <property type="evidence" value="ECO:0007669"/>
    <property type="project" value="InterPro"/>
</dbReference>
<dbReference type="InterPro" id="IPR022764">
    <property type="entry name" value="Peptidase_S54_rhomboid_dom"/>
</dbReference>
<feature type="domain" description="Peptidase S54 rhomboid" evidence="8">
    <location>
        <begin position="54"/>
        <end position="187"/>
    </location>
</feature>
<keyword evidence="6 7" id="KW-0472">Membrane</keyword>
<dbReference type="Pfam" id="PF01694">
    <property type="entry name" value="Rhomboid"/>
    <property type="match status" value="1"/>
</dbReference>
<sequence length="201" mass="21389">MLKLGVPPPVTTTLVVVNILVFAYGILSNSQNVMISQYGFVPNGLFKDGYLEDSILRLFTSMFIHAGIAHIAFNMFALAYMGGFAERAIGKPKYIALYLLAGLGGALFHGVVASYALGNGDSVLIGASGAISGILGISAAMGDIRGYYWFVIQILFVFIGSIASLSIAFAAHVGGFITGLVLTKLLIELERSKRNPYRGLT</sequence>
<protein>
    <recommendedName>
        <fullName evidence="8">Peptidase S54 rhomboid domain-containing protein</fullName>
    </recommendedName>
</protein>
<evidence type="ECO:0000256" key="2">
    <source>
        <dbReference type="ARBA" id="ARBA00009045"/>
    </source>
</evidence>
<evidence type="ECO:0000256" key="5">
    <source>
        <dbReference type="ARBA" id="ARBA00022989"/>
    </source>
</evidence>
<evidence type="ECO:0000259" key="8">
    <source>
        <dbReference type="Pfam" id="PF01694"/>
    </source>
</evidence>
<dbReference type="Proteomes" id="UP000230607">
    <property type="component" value="Chromosome 1"/>
</dbReference>
<keyword evidence="10" id="KW-1185">Reference proteome</keyword>
<dbReference type="OrthoDB" id="26567at2157"/>
<keyword evidence="4" id="KW-0378">Hydrolase</keyword>
<evidence type="ECO:0000256" key="3">
    <source>
        <dbReference type="ARBA" id="ARBA00022692"/>
    </source>
</evidence>
<accession>A0A2H1FDQ5</accession>
<dbReference type="RefSeq" id="WP_157926958.1">
    <property type="nucleotide sequence ID" value="NZ_LT841358.1"/>
</dbReference>
<comment type="subcellular location">
    <subcellularLocation>
        <location evidence="1">Membrane</location>
        <topology evidence="1">Multi-pass membrane protein</topology>
    </subcellularLocation>
</comment>
<dbReference type="Gene3D" id="1.20.1540.10">
    <property type="entry name" value="Rhomboid-like"/>
    <property type="match status" value="1"/>
</dbReference>
<dbReference type="InterPro" id="IPR035952">
    <property type="entry name" value="Rhomboid-like_sf"/>
</dbReference>
<dbReference type="PANTHER" id="PTHR43731">
    <property type="entry name" value="RHOMBOID PROTEASE"/>
    <property type="match status" value="1"/>
</dbReference>
<gene>
    <name evidence="9" type="ORF">NCS_10705</name>
</gene>
<organism evidence="9 10">
    <name type="scientific">Candidatus Nitrosotalea okcheonensis</name>
    <dbReference type="NCBI Taxonomy" id="1903276"/>
    <lineage>
        <taxon>Archaea</taxon>
        <taxon>Nitrososphaerota</taxon>
        <taxon>Nitrososphaeria</taxon>
        <taxon>Nitrosotaleales</taxon>
        <taxon>Nitrosotaleaceae</taxon>
        <taxon>Nitrosotalea</taxon>
    </lineage>
</organism>
<feature type="transmembrane region" description="Helical" evidence="7">
    <location>
        <begin position="147"/>
        <end position="163"/>
    </location>
</feature>